<accession>A0ABT5BZX4</accession>
<dbReference type="InterPro" id="IPR050879">
    <property type="entry name" value="Acyltransferase_3"/>
</dbReference>
<evidence type="ECO:0000256" key="5">
    <source>
        <dbReference type="ARBA" id="ARBA00022989"/>
    </source>
</evidence>
<evidence type="ECO:0000256" key="1">
    <source>
        <dbReference type="ARBA" id="ARBA00004651"/>
    </source>
</evidence>
<reference evidence="10 11" key="1">
    <citation type="submission" date="2023-01" db="EMBL/GenBank/DDBJ databases">
        <title>Minimal conservation of predation-associated metabolite biosynthetic gene clusters underscores biosynthetic potential of Myxococcota including descriptions for ten novel species: Archangium lansinium sp. nov., Myxococcus landrumus sp. nov., Nannocystis bai.</title>
        <authorList>
            <person name="Ahearne A."/>
            <person name="Stevens C."/>
            <person name="Dowd S."/>
        </authorList>
    </citation>
    <scope>NUCLEOTIDE SEQUENCE [LARGE SCALE GENOMIC DNA]</scope>
    <source>
        <strain evidence="10 11">WIWO2</strain>
    </source>
</reference>
<dbReference type="GO" id="GO:0016746">
    <property type="term" value="F:acyltransferase activity"/>
    <property type="evidence" value="ECO:0007669"/>
    <property type="project" value="UniProtKB-KW"/>
</dbReference>
<proteinExistence type="predicted"/>
<feature type="transmembrane region" description="Helical" evidence="8">
    <location>
        <begin position="208"/>
        <end position="227"/>
    </location>
</feature>
<keyword evidence="5 8" id="KW-1133">Transmembrane helix</keyword>
<evidence type="ECO:0000256" key="2">
    <source>
        <dbReference type="ARBA" id="ARBA00022475"/>
    </source>
</evidence>
<dbReference type="InterPro" id="IPR007407">
    <property type="entry name" value="DUF459"/>
</dbReference>
<feature type="transmembrane region" description="Helical" evidence="8">
    <location>
        <begin position="81"/>
        <end position="99"/>
    </location>
</feature>
<dbReference type="Proteomes" id="UP001217485">
    <property type="component" value="Unassembled WGS sequence"/>
</dbReference>
<dbReference type="RefSeq" id="WP_272096713.1">
    <property type="nucleotide sequence ID" value="NZ_JAQNDK010000002.1"/>
</dbReference>
<evidence type="ECO:0000313" key="11">
    <source>
        <dbReference type="Proteomes" id="UP001217485"/>
    </source>
</evidence>
<name>A0ABT5BZX4_9BACT</name>
<keyword evidence="11" id="KW-1185">Reference proteome</keyword>
<feature type="transmembrane region" description="Helical" evidence="8">
    <location>
        <begin position="322"/>
        <end position="346"/>
    </location>
</feature>
<dbReference type="Gene3D" id="3.40.50.1110">
    <property type="entry name" value="SGNH hydrolase"/>
    <property type="match status" value="1"/>
</dbReference>
<dbReference type="PANTHER" id="PTHR23028:SF53">
    <property type="entry name" value="ACYL_TRANSF_3 DOMAIN-CONTAINING PROTEIN"/>
    <property type="match status" value="1"/>
</dbReference>
<dbReference type="PANTHER" id="PTHR23028">
    <property type="entry name" value="ACETYLTRANSFERASE"/>
    <property type="match status" value="1"/>
</dbReference>
<evidence type="ECO:0000256" key="6">
    <source>
        <dbReference type="ARBA" id="ARBA00023136"/>
    </source>
</evidence>
<evidence type="ECO:0000313" key="10">
    <source>
        <dbReference type="EMBL" id="MDC0679715.1"/>
    </source>
</evidence>
<evidence type="ECO:0000256" key="3">
    <source>
        <dbReference type="ARBA" id="ARBA00022679"/>
    </source>
</evidence>
<keyword evidence="6 8" id="KW-0472">Membrane</keyword>
<feature type="domain" description="Acyltransferase 3" evidence="9">
    <location>
        <begin position="14"/>
        <end position="342"/>
    </location>
</feature>
<feature type="transmembrane region" description="Helical" evidence="8">
    <location>
        <begin position="358"/>
        <end position="376"/>
    </location>
</feature>
<feature type="transmembrane region" description="Helical" evidence="8">
    <location>
        <begin position="292"/>
        <end position="310"/>
    </location>
</feature>
<dbReference type="SUPFAM" id="SSF52266">
    <property type="entry name" value="SGNH hydrolase"/>
    <property type="match status" value="1"/>
</dbReference>
<feature type="transmembrane region" description="Helical" evidence="8">
    <location>
        <begin position="172"/>
        <end position="193"/>
    </location>
</feature>
<dbReference type="Pfam" id="PF01757">
    <property type="entry name" value="Acyl_transf_3"/>
    <property type="match status" value="1"/>
</dbReference>
<sequence length="616" mass="67123">MDTPARRPLFPHLPALDGLRGLALLGVLFFHANGMLRGGFLGVDLFFVLSGYLITSLLLAEHEARGAISLKDFWIRRARRLLPALLALVPVVVLHGRLFGPPSALAGLRADVLATLGYVANWRAIYAHRSYWEIFTSRSPLEHTWSLAIEEQFYVVWPLVIVFVLSRWARRGVLVLTLALAALSAIAMLVLFAPESTTRVYMGTDTRASGILLGAALATVLTPRAALSPRAVRLLDGAGVASAIGLAIAWSVLDGQSWLLYHGGFWLTELGALVLIACAVQGSRSLVARALAWRPLAWVGTISYGVYLWHWPVHVFVSSDRLHGPALAALRFAITFAVALVSYRFLERPIRERGLPKGRSFWAVPAGVTLGLLIAVRATHAQDGEAPKGSAMINALVTAIVKDEATFRVVVVGDSTANTLGWALRGLQERGLAVDLHGRDGCTIMADLCGMTEWPALLAQAKPDAAVLYLGGAFMHGITVNDEWTKACKPAWHERFEANLVTNLDKLRNPHGRVWMATVPYALGDWETKDVHEQVTCINRSIRKVVATLPDVALLDLQEHICPAGECRRMYEDGAIRPDGVHFTIEGARGVARWTLAELRAKPRVPGSAADSGPPR</sequence>
<dbReference type="InterPro" id="IPR002656">
    <property type="entry name" value="Acyl_transf_3_dom"/>
</dbReference>
<keyword evidence="7 10" id="KW-0012">Acyltransferase</keyword>
<comment type="caution">
    <text evidence="10">The sequence shown here is derived from an EMBL/GenBank/DDBJ whole genome shotgun (WGS) entry which is preliminary data.</text>
</comment>
<organism evidence="10 11">
    <name type="scientific">Sorangium atrum</name>
    <dbReference type="NCBI Taxonomy" id="2995308"/>
    <lineage>
        <taxon>Bacteria</taxon>
        <taxon>Pseudomonadati</taxon>
        <taxon>Myxococcota</taxon>
        <taxon>Polyangia</taxon>
        <taxon>Polyangiales</taxon>
        <taxon>Polyangiaceae</taxon>
        <taxon>Sorangium</taxon>
    </lineage>
</organism>
<dbReference type="CDD" id="cd00229">
    <property type="entry name" value="SGNH_hydrolase"/>
    <property type="match status" value="1"/>
</dbReference>
<dbReference type="InterPro" id="IPR036514">
    <property type="entry name" value="SGNH_hydro_sf"/>
</dbReference>
<dbReference type="EMBL" id="JAQNDK010000002">
    <property type="protein sequence ID" value="MDC0679715.1"/>
    <property type="molecule type" value="Genomic_DNA"/>
</dbReference>
<gene>
    <name evidence="10" type="ORF">POL72_18380</name>
</gene>
<evidence type="ECO:0000256" key="7">
    <source>
        <dbReference type="ARBA" id="ARBA00023315"/>
    </source>
</evidence>
<feature type="transmembrane region" description="Helical" evidence="8">
    <location>
        <begin position="259"/>
        <end position="280"/>
    </location>
</feature>
<evidence type="ECO:0000256" key="4">
    <source>
        <dbReference type="ARBA" id="ARBA00022692"/>
    </source>
</evidence>
<protein>
    <submittedName>
        <fullName evidence="10">Acyltransferase family protein</fullName>
    </submittedName>
</protein>
<evidence type="ECO:0000256" key="8">
    <source>
        <dbReference type="SAM" id="Phobius"/>
    </source>
</evidence>
<evidence type="ECO:0000259" key="9">
    <source>
        <dbReference type="Pfam" id="PF01757"/>
    </source>
</evidence>
<keyword evidence="2" id="KW-1003">Cell membrane</keyword>
<comment type="subcellular location">
    <subcellularLocation>
        <location evidence="1">Cell membrane</location>
        <topology evidence="1">Multi-pass membrane protein</topology>
    </subcellularLocation>
</comment>
<keyword evidence="3" id="KW-0808">Transferase</keyword>
<dbReference type="Pfam" id="PF04311">
    <property type="entry name" value="DUF459"/>
    <property type="match status" value="1"/>
</dbReference>
<feature type="transmembrane region" description="Helical" evidence="8">
    <location>
        <begin position="145"/>
        <end position="165"/>
    </location>
</feature>
<feature type="transmembrane region" description="Helical" evidence="8">
    <location>
        <begin position="38"/>
        <end position="60"/>
    </location>
</feature>
<feature type="transmembrane region" description="Helical" evidence="8">
    <location>
        <begin position="234"/>
        <end position="253"/>
    </location>
</feature>
<keyword evidence="4 8" id="KW-0812">Transmembrane</keyword>